<dbReference type="EMBL" id="PJNW01000011">
    <property type="protein sequence ID" value="PKR88608.1"/>
    <property type="molecule type" value="Genomic_DNA"/>
</dbReference>
<dbReference type="PANTHER" id="PTHR36917">
    <property type="entry name" value="INTRACELLULAR SEPTATION PROTEIN A-RELATED"/>
    <property type="match status" value="1"/>
</dbReference>
<accession>A0A1I4SXL6</accession>
<sequence>MTDVPAAGRKAENPWLKLALELGPLLVFFFANGRFGIFVATGAFMAAMAVALVASWMINRRLAIMPLVTGVVVAVFGTLTLVLHDDTFIKMKPTIVNGLFGSALLGGLLFGKTLLGYVFDGAFHLDEAGWRKLTIRWGLFFFLLAILNELIWRTQTTEFWIAFKVWGIMPLTLLFSIAQLPLLSRHAIEQPDISKDAA</sequence>
<keyword evidence="7" id="KW-1185">Reference proteome</keyword>
<dbReference type="NCBIfam" id="TIGR00997">
    <property type="entry name" value="ispZ"/>
    <property type="match status" value="1"/>
</dbReference>
<keyword evidence="1 5" id="KW-1003">Cell membrane</keyword>
<dbReference type="Pfam" id="PF04279">
    <property type="entry name" value="IspA"/>
    <property type="match status" value="1"/>
</dbReference>
<dbReference type="HAMAP" id="MF_00189">
    <property type="entry name" value="YciB"/>
    <property type="match status" value="1"/>
</dbReference>
<feature type="transmembrane region" description="Helical" evidence="5">
    <location>
        <begin position="135"/>
        <end position="152"/>
    </location>
</feature>
<evidence type="ECO:0000256" key="5">
    <source>
        <dbReference type="HAMAP-Rule" id="MF_00189"/>
    </source>
</evidence>
<dbReference type="GO" id="GO:0005886">
    <property type="term" value="C:plasma membrane"/>
    <property type="evidence" value="ECO:0007669"/>
    <property type="project" value="UniProtKB-SubCell"/>
</dbReference>
<proteinExistence type="inferred from homology"/>
<comment type="caution">
    <text evidence="6">The sequence shown here is derived from an EMBL/GenBank/DDBJ whole genome shotgun (WGS) entry which is preliminary data.</text>
</comment>
<comment type="subcellular location">
    <subcellularLocation>
        <location evidence="5">Cell inner membrane</location>
        <topology evidence="5">Multi-pass membrane protein</topology>
    </subcellularLocation>
</comment>
<organism evidence="6 7">
    <name type="scientific">Pleomorphomonas diazotrophica</name>
    <dbReference type="NCBI Taxonomy" id="1166257"/>
    <lineage>
        <taxon>Bacteria</taxon>
        <taxon>Pseudomonadati</taxon>
        <taxon>Pseudomonadota</taxon>
        <taxon>Alphaproteobacteria</taxon>
        <taxon>Hyphomicrobiales</taxon>
        <taxon>Pleomorphomonadaceae</taxon>
        <taxon>Pleomorphomonas</taxon>
    </lineage>
</organism>
<evidence type="ECO:0000313" key="6">
    <source>
        <dbReference type="EMBL" id="PKR88608.1"/>
    </source>
</evidence>
<dbReference type="NCBIfam" id="NF001323">
    <property type="entry name" value="PRK00259.1-1"/>
    <property type="match status" value="1"/>
</dbReference>
<comment type="function">
    <text evidence="5">Plays a role in cell envelope biogenesis, maintenance of cell envelope integrity and membrane homeostasis.</text>
</comment>
<evidence type="ECO:0000256" key="3">
    <source>
        <dbReference type="ARBA" id="ARBA00022989"/>
    </source>
</evidence>
<comment type="similarity">
    <text evidence="5">Belongs to the YciB family.</text>
</comment>
<keyword evidence="3 5" id="KW-1133">Transmembrane helix</keyword>
<keyword evidence="5" id="KW-0997">Cell inner membrane</keyword>
<reference evidence="6 7" key="1">
    <citation type="submission" date="2017-12" db="EMBL/GenBank/DDBJ databases">
        <title>Anaerobic carbon monoxide metabolism by Pleomorphomonas carboxyditropha sp. nov., a new mesophilic hydrogenogenic carboxidotroph.</title>
        <authorList>
            <person name="Esquivel-Elizondo S."/>
            <person name="Krajmalnik-Brown R."/>
        </authorList>
    </citation>
    <scope>NUCLEOTIDE SEQUENCE [LARGE SCALE GENOMIC DNA]</scope>
    <source>
        <strain evidence="6 7">R5-392</strain>
    </source>
</reference>
<dbReference type="InterPro" id="IPR006008">
    <property type="entry name" value="YciB"/>
</dbReference>
<keyword evidence="4 5" id="KW-0472">Membrane</keyword>
<evidence type="ECO:0000256" key="4">
    <source>
        <dbReference type="ARBA" id="ARBA00023136"/>
    </source>
</evidence>
<dbReference type="PANTHER" id="PTHR36917:SF1">
    <property type="entry name" value="INNER MEMBRANE-SPANNING PROTEIN YCIB"/>
    <property type="match status" value="1"/>
</dbReference>
<evidence type="ECO:0000256" key="2">
    <source>
        <dbReference type="ARBA" id="ARBA00022692"/>
    </source>
</evidence>
<feature type="transmembrane region" description="Helical" evidence="5">
    <location>
        <begin position="159"/>
        <end position="178"/>
    </location>
</feature>
<dbReference type="AlphaFoldDB" id="A0A1I4SXL6"/>
<protein>
    <recommendedName>
        <fullName evidence="5">Inner membrane-spanning protein YciB</fullName>
    </recommendedName>
</protein>
<name>A0A1I4SXL6_9HYPH</name>
<evidence type="ECO:0000256" key="1">
    <source>
        <dbReference type="ARBA" id="ARBA00022475"/>
    </source>
</evidence>
<dbReference type="OrthoDB" id="9788219at2"/>
<feature type="transmembrane region" description="Helical" evidence="5">
    <location>
        <begin position="38"/>
        <end position="58"/>
    </location>
</feature>
<feature type="transmembrane region" description="Helical" evidence="5">
    <location>
        <begin position="64"/>
        <end position="83"/>
    </location>
</feature>
<evidence type="ECO:0000313" key="7">
    <source>
        <dbReference type="Proteomes" id="UP000233491"/>
    </source>
</evidence>
<dbReference type="Proteomes" id="UP000233491">
    <property type="component" value="Unassembled WGS sequence"/>
</dbReference>
<feature type="transmembrane region" description="Helical" evidence="5">
    <location>
        <begin position="95"/>
        <end position="115"/>
    </location>
</feature>
<keyword evidence="2 5" id="KW-0812">Transmembrane</keyword>
<dbReference type="RefSeq" id="WP_101290061.1">
    <property type="nucleotide sequence ID" value="NZ_FOUQ01000004.1"/>
</dbReference>
<gene>
    <name evidence="5" type="primary">yciB</name>
    <name evidence="6" type="ORF">CXZ10_14540</name>
</gene>